<evidence type="ECO:0000256" key="14">
    <source>
        <dbReference type="ARBA" id="ARBA00023136"/>
    </source>
</evidence>
<comment type="similarity">
    <text evidence="2">Belongs to the selectin/LECAM family.</text>
</comment>
<keyword evidence="15 17" id="KW-1015">Disulfide bond</keyword>
<evidence type="ECO:0000256" key="1">
    <source>
        <dbReference type="ARBA" id="ARBA00004251"/>
    </source>
</evidence>
<keyword evidence="9" id="KW-0430">Lectin</keyword>
<dbReference type="InterPro" id="IPR000742">
    <property type="entry name" value="EGF"/>
</dbReference>
<dbReference type="GO" id="GO:0060074">
    <property type="term" value="P:synapse maturation"/>
    <property type="evidence" value="ECO:0007669"/>
    <property type="project" value="TreeGrafter"/>
</dbReference>
<accession>A0A452RUX5</accession>
<keyword evidence="7" id="KW-0479">Metal-binding</keyword>
<keyword evidence="4 17" id="KW-0245">EGF-like domain</keyword>
<dbReference type="Gene3D" id="2.10.70.10">
    <property type="entry name" value="Complement Module, domain 1"/>
    <property type="match status" value="4"/>
</dbReference>
<feature type="domain" description="C-type lectin" evidence="20">
    <location>
        <begin position="21"/>
        <end position="141"/>
    </location>
</feature>
<dbReference type="Pfam" id="PF00059">
    <property type="entry name" value="Lectin_C"/>
    <property type="match status" value="1"/>
</dbReference>
<dbReference type="InterPro" id="IPR016187">
    <property type="entry name" value="CTDL_fold"/>
</dbReference>
<feature type="domain" description="Sushi" evidence="21">
    <location>
        <begin position="416"/>
        <end position="475"/>
    </location>
</feature>
<dbReference type="SMART" id="SM00034">
    <property type="entry name" value="CLECT"/>
    <property type="match status" value="1"/>
</dbReference>
<dbReference type="GO" id="GO:0043025">
    <property type="term" value="C:neuronal cell body"/>
    <property type="evidence" value="ECO:0007669"/>
    <property type="project" value="TreeGrafter"/>
</dbReference>
<dbReference type="PROSITE" id="PS00615">
    <property type="entry name" value="C_TYPE_LECTIN_1"/>
    <property type="match status" value="1"/>
</dbReference>
<evidence type="ECO:0000256" key="2">
    <source>
        <dbReference type="ARBA" id="ARBA00007360"/>
    </source>
</evidence>
<feature type="disulfide bond" evidence="18">
    <location>
        <begin position="212"/>
        <end position="239"/>
    </location>
</feature>
<evidence type="ECO:0000313" key="22">
    <source>
        <dbReference type="Ensembl" id="ENSUAMP00000023238.1"/>
    </source>
</evidence>
<dbReference type="AlphaFoldDB" id="A0A452RUX5"/>
<dbReference type="CDD" id="cd00033">
    <property type="entry name" value="CCP"/>
    <property type="match status" value="4"/>
</dbReference>
<dbReference type="PROSITE" id="PS00022">
    <property type="entry name" value="EGF_1"/>
    <property type="match status" value="1"/>
</dbReference>
<evidence type="ECO:0000259" key="19">
    <source>
        <dbReference type="PROSITE" id="PS50026"/>
    </source>
</evidence>
<dbReference type="InterPro" id="IPR035976">
    <property type="entry name" value="Sushi/SCR/CCP_sf"/>
</dbReference>
<dbReference type="Pfam" id="PF00084">
    <property type="entry name" value="Sushi"/>
    <property type="match status" value="4"/>
</dbReference>
<dbReference type="InterPro" id="IPR000436">
    <property type="entry name" value="Sushi_SCR_CCP_dom"/>
</dbReference>
<evidence type="ECO:0000256" key="15">
    <source>
        <dbReference type="ARBA" id="ARBA00023157"/>
    </source>
</evidence>
<evidence type="ECO:0000256" key="3">
    <source>
        <dbReference type="ARBA" id="ARBA00022475"/>
    </source>
</evidence>
<feature type="domain" description="EGF-like" evidence="19">
    <location>
        <begin position="141"/>
        <end position="177"/>
    </location>
</feature>
<dbReference type="InterPro" id="IPR018378">
    <property type="entry name" value="C-type_lectin_CS"/>
</dbReference>
<sequence length="533" mass="58589">PLDANLAFTLLYAELIKQKEVAAWTYNYSIKAYSWNYSRIFCQKHYTDLVAIQNKKEIAYLNDVIPYYNSYYWIGIRKINDKWTWVGTKKLLTEEAENWADNEPNNKKNNQDCVEIYIKSVSAPGKWNDEPCAKRKRALCYTASCQDTSCSKQGECVETIGNYTCSCFPGFYGPECEYVTECGDFHLPQHVHMNCSHPLGNFSFNSECSFHCAEGYELNGPKVVQCTASGVWTAAAPVCEGEFPGIGAVSCPLSFQDNTSCSFHCAEGFRLEGADLVQCTDLGRWTAPAPVCQGTVTLERSFCVSQFIKGITPKSLLLALERIKGSKLMSTCILLCPHSLTSLLPHLLAVQCQDLPAPNNAQVNCSHPFGAFRYQSTCSFSCNEGLHLLGQSALRCLATGNWSSPPPACQGKGNYFQCLQSPRNGTVTCVRPLGNSSYRTTCRFACDEGFSLSGPQILDCTPSGHWTGSPPLCEGRIDLVGYSGPSLLALPPRGLGGRRGQEPCLLHLGIPAATTWKGLCDKYLLSCSLPFTG</sequence>
<keyword evidence="3" id="KW-1003">Cell membrane</keyword>
<feature type="disulfide bond" evidence="18">
    <location>
        <begin position="265"/>
        <end position="292"/>
    </location>
</feature>
<keyword evidence="12" id="KW-0130">Cell adhesion</keyword>
<dbReference type="CDD" id="cd03592">
    <property type="entry name" value="CLECT_selectins_like"/>
    <property type="match status" value="1"/>
</dbReference>
<feature type="domain" description="Sushi" evidence="21">
    <location>
        <begin position="350"/>
        <end position="411"/>
    </location>
</feature>
<dbReference type="Gene3D" id="3.10.100.10">
    <property type="entry name" value="Mannose-Binding Protein A, subunit A"/>
    <property type="match status" value="1"/>
</dbReference>
<feature type="disulfide bond" evidence="18">
    <location>
        <begin position="382"/>
        <end position="409"/>
    </location>
</feature>
<reference evidence="22" key="2">
    <citation type="submission" date="2025-08" db="UniProtKB">
        <authorList>
            <consortium name="Ensembl"/>
        </authorList>
    </citation>
    <scope>IDENTIFICATION</scope>
</reference>
<dbReference type="Proteomes" id="UP000291022">
    <property type="component" value="Unassembled WGS sequence"/>
</dbReference>
<dbReference type="PROSITE" id="PS50923">
    <property type="entry name" value="SUSHI"/>
    <property type="match status" value="4"/>
</dbReference>
<feature type="disulfide bond" evidence="17">
    <location>
        <begin position="167"/>
        <end position="176"/>
    </location>
</feature>
<dbReference type="PROSITE" id="PS50026">
    <property type="entry name" value="EGF_3"/>
    <property type="match status" value="1"/>
</dbReference>
<dbReference type="PROSITE" id="PS01186">
    <property type="entry name" value="EGF_2"/>
    <property type="match status" value="1"/>
</dbReference>
<evidence type="ECO:0000256" key="12">
    <source>
        <dbReference type="ARBA" id="ARBA00022889"/>
    </source>
</evidence>
<name>A0A452RUX5_URSAM</name>
<evidence type="ECO:0000256" key="7">
    <source>
        <dbReference type="ARBA" id="ARBA00022723"/>
    </source>
</evidence>
<proteinExistence type="inferred from homology"/>
<feature type="domain" description="Sushi" evidence="21">
    <location>
        <begin position="254"/>
        <end position="294"/>
    </location>
</feature>
<dbReference type="PROSITE" id="PS50041">
    <property type="entry name" value="C_TYPE_LECTIN_2"/>
    <property type="match status" value="1"/>
</dbReference>
<dbReference type="GO" id="GO:0046872">
    <property type="term" value="F:metal ion binding"/>
    <property type="evidence" value="ECO:0007669"/>
    <property type="project" value="UniProtKB-KW"/>
</dbReference>
<dbReference type="InterPro" id="IPR002396">
    <property type="entry name" value="Selectin_superfamily"/>
</dbReference>
<dbReference type="PANTHER" id="PTHR45656">
    <property type="entry name" value="PROTEIN CBR-CLEC-78"/>
    <property type="match status" value="1"/>
</dbReference>
<evidence type="ECO:0000256" key="10">
    <source>
        <dbReference type="ARBA" id="ARBA00022737"/>
    </source>
</evidence>
<dbReference type="GO" id="GO:0005886">
    <property type="term" value="C:plasma membrane"/>
    <property type="evidence" value="ECO:0007669"/>
    <property type="project" value="UniProtKB-SubCell"/>
</dbReference>
<dbReference type="Ensembl" id="ENSUAMT00000025961.1">
    <property type="protein sequence ID" value="ENSUAMP00000023238.1"/>
    <property type="gene ID" value="ENSUAMG00000018143.1"/>
</dbReference>
<dbReference type="PANTHER" id="PTHR45656:SF4">
    <property type="entry name" value="PROTEIN CBR-CLEC-78"/>
    <property type="match status" value="1"/>
</dbReference>
<evidence type="ECO:0000256" key="8">
    <source>
        <dbReference type="ARBA" id="ARBA00022729"/>
    </source>
</evidence>
<keyword evidence="16" id="KW-0325">Glycoprotein</keyword>
<dbReference type="GO" id="GO:0007155">
    <property type="term" value="P:cell adhesion"/>
    <property type="evidence" value="ECO:0007669"/>
    <property type="project" value="UniProtKB-KW"/>
</dbReference>
<comment type="caution">
    <text evidence="17">Lacks conserved residue(s) required for the propagation of feature annotation.</text>
</comment>
<reference evidence="23" key="1">
    <citation type="submission" date="2016-06" db="EMBL/GenBank/DDBJ databases">
        <title>De novo assembly and RNA-Seq shows season-dependent expression and editing in black bear kidneys.</title>
        <authorList>
            <person name="Korstanje R."/>
            <person name="Srivastava A."/>
            <person name="Sarsani V.K."/>
            <person name="Sheehan S.M."/>
            <person name="Seger R.L."/>
            <person name="Barter M.E."/>
            <person name="Lindqvist C."/>
            <person name="Brody L.C."/>
            <person name="Mullikin J.C."/>
        </authorList>
    </citation>
    <scope>NUCLEOTIDE SEQUENCE [LARGE SCALE GENOMIC DNA]</scope>
</reference>
<feature type="disulfide bond" evidence="18">
    <location>
        <begin position="446"/>
        <end position="473"/>
    </location>
</feature>
<evidence type="ECO:0000256" key="17">
    <source>
        <dbReference type="PROSITE-ProRule" id="PRU00076"/>
    </source>
</evidence>
<evidence type="ECO:0000256" key="16">
    <source>
        <dbReference type="ARBA" id="ARBA00023180"/>
    </source>
</evidence>
<dbReference type="GO" id="GO:0005783">
    <property type="term" value="C:endoplasmic reticulum"/>
    <property type="evidence" value="ECO:0007669"/>
    <property type="project" value="TreeGrafter"/>
</dbReference>
<keyword evidence="23" id="KW-1185">Reference proteome</keyword>
<keyword evidence="10" id="KW-0677">Repeat</keyword>
<evidence type="ECO:0000256" key="13">
    <source>
        <dbReference type="ARBA" id="ARBA00022989"/>
    </source>
</evidence>
<dbReference type="InterPro" id="IPR016186">
    <property type="entry name" value="C-type_lectin-like/link_sf"/>
</dbReference>
<protein>
    <submittedName>
        <fullName evidence="22">Selectin P</fullName>
    </submittedName>
</protein>
<keyword evidence="14" id="KW-0472">Membrane</keyword>
<keyword evidence="5 18" id="KW-0768">Sushi</keyword>
<feature type="domain" description="Sushi" evidence="21">
    <location>
        <begin position="180"/>
        <end position="241"/>
    </location>
</feature>
<evidence type="ECO:0000256" key="5">
    <source>
        <dbReference type="ARBA" id="ARBA00022659"/>
    </source>
</evidence>
<evidence type="ECO:0000313" key="23">
    <source>
        <dbReference type="Proteomes" id="UP000291022"/>
    </source>
</evidence>
<dbReference type="SUPFAM" id="SSF57196">
    <property type="entry name" value="EGF/Laminin"/>
    <property type="match status" value="1"/>
</dbReference>
<keyword evidence="6" id="KW-0812">Transmembrane</keyword>
<dbReference type="FunFam" id="3.10.100.10:FF:000007">
    <property type="entry name" value="L-selectin"/>
    <property type="match status" value="1"/>
</dbReference>
<dbReference type="Pfam" id="PF00008">
    <property type="entry name" value="EGF"/>
    <property type="match status" value="1"/>
</dbReference>
<dbReference type="SMART" id="SM00032">
    <property type="entry name" value="CCP"/>
    <property type="match status" value="4"/>
</dbReference>
<evidence type="ECO:0000256" key="11">
    <source>
        <dbReference type="ARBA" id="ARBA00022837"/>
    </source>
</evidence>
<reference evidence="22" key="3">
    <citation type="submission" date="2025-09" db="UniProtKB">
        <authorList>
            <consortium name="Ensembl"/>
        </authorList>
    </citation>
    <scope>IDENTIFICATION</scope>
</reference>
<dbReference type="InterPro" id="IPR033991">
    <property type="entry name" value="Selectin_CTLD"/>
</dbReference>
<dbReference type="SUPFAM" id="SSF57535">
    <property type="entry name" value="Complement control module/SCR domain"/>
    <property type="match status" value="4"/>
</dbReference>
<dbReference type="InterPro" id="IPR001304">
    <property type="entry name" value="C-type_lectin-like"/>
</dbReference>
<dbReference type="GeneTree" id="ENSGT00940000161063"/>
<dbReference type="PRINTS" id="PR00343">
    <property type="entry name" value="SELECTIN"/>
</dbReference>
<dbReference type="GO" id="GO:0030246">
    <property type="term" value="F:carbohydrate binding"/>
    <property type="evidence" value="ECO:0007669"/>
    <property type="project" value="UniProtKB-KW"/>
</dbReference>
<comment type="subcellular location">
    <subcellularLocation>
        <location evidence="1">Cell membrane</location>
        <topology evidence="1">Single-pass type I membrane protein</topology>
    </subcellularLocation>
</comment>
<keyword evidence="8" id="KW-0732">Signal</keyword>
<organism evidence="22 23">
    <name type="scientific">Ursus americanus</name>
    <name type="common">American black bear</name>
    <name type="synonym">Euarctos americanus</name>
    <dbReference type="NCBI Taxonomy" id="9643"/>
    <lineage>
        <taxon>Eukaryota</taxon>
        <taxon>Metazoa</taxon>
        <taxon>Chordata</taxon>
        <taxon>Craniata</taxon>
        <taxon>Vertebrata</taxon>
        <taxon>Euteleostomi</taxon>
        <taxon>Mammalia</taxon>
        <taxon>Eutheria</taxon>
        <taxon>Laurasiatheria</taxon>
        <taxon>Carnivora</taxon>
        <taxon>Caniformia</taxon>
        <taxon>Ursidae</taxon>
        <taxon>Ursus</taxon>
    </lineage>
</organism>
<keyword evidence="13" id="KW-1133">Transmembrane helix</keyword>
<evidence type="ECO:0000259" key="20">
    <source>
        <dbReference type="PROSITE" id="PS50041"/>
    </source>
</evidence>
<evidence type="ECO:0000256" key="18">
    <source>
        <dbReference type="PROSITE-ProRule" id="PRU00302"/>
    </source>
</evidence>
<dbReference type="CDD" id="cd00054">
    <property type="entry name" value="EGF_CA"/>
    <property type="match status" value="1"/>
</dbReference>
<dbReference type="FunFam" id="2.10.70.10:FF:000001">
    <property type="entry name" value="Selectin P"/>
    <property type="match status" value="3"/>
</dbReference>
<evidence type="ECO:0000259" key="21">
    <source>
        <dbReference type="PROSITE" id="PS50923"/>
    </source>
</evidence>
<keyword evidence="11" id="KW-0106">Calcium</keyword>
<dbReference type="InterPro" id="IPR051277">
    <property type="entry name" value="SEZ6_CSMD_C4BPB_Regulators"/>
</dbReference>
<dbReference type="Gene3D" id="2.10.25.10">
    <property type="entry name" value="Laminin"/>
    <property type="match status" value="1"/>
</dbReference>
<evidence type="ECO:0000256" key="6">
    <source>
        <dbReference type="ARBA" id="ARBA00022692"/>
    </source>
</evidence>
<evidence type="ECO:0000256" key="9">
    <source>
        <dbReference type="ARBA" id="ARBA00022734"/>
    </source>
</evidence>
<dbReference type="GO" id="GO:0090036">
    <property type="term" value="P:regulation of protein kinase C signaling"/>
    <property type="evidence" value="ECO:0007669"/>
    <property type="project" value="TreeGrafter"/>
</dbReference>
<evidence type="ECO:0000256" key="4">
    <source>
        <dbReference type="ARBA" id="ARBA00022536"/>
    </source>
</evidence>
<dbReference type="SUPFAM" id="SSF56436">
    <property type="entry name" value="C-type lectin-like"/>
    <property type="match status" value="1"/>
</dbReference>
<gene>
    <name evidence="22" type="primary">SELP</name>
</gene>
<dbReference type="FunFam" id="2.10.25.10:FF:000176">
    <property type="entry name" value="Selectin P"/>
    <property type="match status" value="1"/>
</dbReference>